<keyword evidence="2" id="KW-0812">Transmembrane</keyword>
<dbReference type="AlphaFoldDB" id="A0A1W5CT03"/>
<feature type="transmembrane region" description="Helical" evidence="2">
    <location>
        <begin position="136"/>
        <end position="154"/>
    </location>
</feature>
<accession>A0A1W5CT03</accession>
<evidence type="ECO:0000256" key="1">
    <source>
        <dbReference type="SAM" id="MobiDB-lite"/>
    </source>
</evidence>
<sequence>MKVRPLSGVDQRRLTTTNETTKQLYTKMSQSSKKTGVQTTDASKLDQSSKTQTNPTQPPAPSSIDPAKPNVRPSREQEVGSISPIKPAAKASHPLPSAAQINAYAISQLTDRPLRRGGKLYDGRLPEKYKPAARRFTYAIVALPIALVTSYVVFQRLVLGQERKRLVHPPVDGRSMNVQDIKVCTTAATSGGRSRN</sequence>
<proteinExistence type="predicted"/>
<keyword evidence="2" id="KW-0472">Membrane</keyword>
<keyword evidence="2" id="KW-1133">Transmembrane helix</keyword>
<name>A0A1W5CT03_9LECA</name>
<evidence type="ECO:0000256" key="2">
    <source>
        <dbReference type="SAM" id="Phobius"/>
    </source>
</evidence>
<feature type="region of interest" description="Disordered" evidence="1">
    <location>
        <begin position="1"/>
        <end position="81"/>
    </location>
</feature>
<organism evidence="3 4">
    <name type="scientific">Lasallia pustulata</name>
    <dbReference type="NCBI Taxonomy" id="136370"/>
    <lineage>
        <taxon>Eukaryota</taxon>
        <taxon>Fungi</taxon>
        <taxon>Dikarya</taxon>
        <taxon>Ascomycota</taxon>
        <taxon>Pezizomycotina</taxon>
        <taxon>Lecanoromycetes</taxon>
        <taxon>OSLEUM clade</taxon>
        <taxon>Umbilicariomycetidae</taxon>
        <taxon>Umbilicariales</taxon>
        <taxon>Umbilicariaceae</taxon>
        <taxon>Lasallia</taxon>
    </lineage>
</organism>
<evidence type="ECO:0000313" key="3">
    <source>
        <dbReference type="EMBL" id="SLM33779.1"/>
    </source>
</evidence>
<keyword evidence="4" id="KW-1185">Reference proteome</keyword>
<reference evidence="4" key="1">
    <citation type="submission" date="2017-03" db="EMBL/GenBank/DDBJ databases">
        <authorList>
            <person name="Sharma R."/>
            <person name="Thines M."/>
        </authorList>
    </citation>
    <scope>NUCLEOTIDE SEQUENCE [LARGE SCALE GENOMIC DNA]</scope>
</reference>
<dbReference type="Proteomes" id="UP000192927">
    <property type="component" value="Unassembled WGS sequence"/>
</dbReference>
<evidence type="ECO:0000313" key="4">
    <source>
        <dbReference type="Proteomes" id="UP000192927"/>
    </source>
</evidence>
<protein>
    <submittedName>
        <fullName evidence="3">Uncharacterized protein</fullName>
    </submittedName>
</protein>
<feature type="compositionally biased region" description="Polar residues" evidence="1">
    <location>
        <begin position="14"/>
        <end position="55"/>
    </location>
</feature>
<dbReference type="EMBL" id="FWEW01000123">
    <property type="protein sequence ID" value="SLM33779.1"/>
    <property type="molecule type" value="Genomic_DNA"/>
</dbReference>